<protein>
    <submittedName>
        <fullName evidence="4">GNAT family N-acetyltransferase</fullName>
        <ecNumber evidence="4">2.3.-.-</ecNumber>
    </submittedName>
</protein>
<keyword evidence="2 4" id="KW-0012">Acyltransferase</keyword>
<dbReference type="EMBL" id="JBHSEH010000009">
    <property type="protein sequence ID" value="MFC4426509.1"/>
    <property type="molecule type" value="Genomic_DNA"/>
</dbReference>
<organism evidence="4 5">
    <name type="scientific">Deinococcus navajonensis</name>
    <dbReference type="NCBI Taxonomy" id="309884"/>
    <lineage>
        <taxon>Bacteria</taxon>
        <taxon>Thermotogati</taxon>
        <taxon>Deinococcota</taxon>
        <taxon>Deinococci</taxon>
        <taxon>Deinococcales</taxon>
        <taxon>Deinococcaceae</taxon>
        <taxon>Deinococcus</taxon>
    </lineage>
</organism>
<evidence type="ECO:0000313" key="5">
    <source>
        <dbReference type="Proteomes" id="UP001595998"/>
    </source>
</evidence>
<accession>A0ABV8XNP4</accession>
<evidence type="ECO:0000259" key="3">
    <source>
        <dbReference type="PROSITE" id="PS51186"/>
    </source>
</evidence>
<dbReference type="CDD" id="cd04301">
    <property type="entry name" value="NAT_SF"/>
    <property type="match status" value="1"/>
</dbReference>
<evidence type="ECO:0000256" key="1">
    <source>
        <dbReference type="ARBA" id="ARBA00022679"/>
    </source>
</evidence>
<dbReference type="PROSITE" id="PS51186">
    <property type="entry name" value="GNAT"/>
    <property type="match status" value="1"/>
</dbReference>
<name>A0ABV8XNP4_9DEIO</name>
<dbReference type="RefSeq" id="WP_380039045.1">
    <property type="nucleotide sequence ID" value="NZ_JBHSEH010000009.1"/>
</dbReference>
<keyword evidence="5" id="KW-1185">Reference proteome</keyword>
<dbReference type="InterPro" id="IPR016181">
    <property type="entry name" value="Acyl_CoA_acyltransferase"/>
</dbReference>
<dbReference type="GO" id="GO:0016746">
    <property type="term" value="F:acyltransferase activity"/>
    <property type="evidence" value="ECO:0007669"/>
    <property type="project" value="UniProtKB-KW"/>
</dbReference>
<dbReference type="InterPro" id="IPR050832">
    <property type="entry name" value="Bact_Acetyltransf"/>
</dbReference>
<dbReference type="PANTHER" id="PTHR43877">
    <property type="entry name" value="AMINOALKYLPHOSPHONATE N-ACETYLTRANSFERASE-RELATED-RELATED"/>
    <property type="match status" value="1"/>
</dbReference>
<dbReference type="Pfam" id="PF00583">
    <property type="entry name" value="Acetyltransf_1"/>
    <property type="match status" value="1"/>
</dbReference>
<dbReference type="EC" id="2.3.-.-" evidence="4"/>
<evidence type="ECO:0000256" key="2">
    <source>
        <dbReference type="ARBA" id="ARBA00023315"/>
    </source>
</evidence>
<dbReference type="SUPFAM" id="SSF55729">
    <property type="entry name" value="Acyl-CoA N-acyltransferases (Nat)"/>
    <property type="match status" value="1"/>
</dbReference>
<comment type="caution">
    <text evidence="4">The sequence shown here is derived from an EMBL/GenBank/DDBJ whole genome shotgun (WGS) entry which is preliminary data.</text>
</comment>
<reference evidence="5" key="1">
    <citation type="journal article" date="2019" name="Int. J. Syst. Evol. Microbiol.">
        <title>The Global Catalogue of Microorganisms (GCM) 10K type strain sequencing project: providing services to taxonomists for standard genome sequencing and annotation.</title>
        <authorList>
            <consortium name="The Broad Institute Genomics Platform"/>
            <consortium name="The Broad Institute Genome Sequencing Center for Infectious Disease"/>
            <person name="Wu L."/>
            <person name="Ma J."/>
        </authorList>
    </citation>
    <scope>NUCLEOTIDE SEQUENCE [LARGE SCALE GENOMIC DNA]</scope>
    <source>
        <strain evidence="5">CCUG 56029</strain>
    </source>
</reference>
<dbReference type="Gene3D" id="3.40.630.30">
    <property type="match status" value="1"/>
</dbReference>
<sequence>MAEGRVQVRVLNREDAAAYREVRLATLQSDPLAYITTAEEFMCRPLASVAERLAPGESGATLGAYAEGELLGILTLMRLDREGLEHRVEMMGVGVLPCARGQGVADALMRGALAHARTWRGVTSLHLAVMETQHAARRLYERHGFRVWGTQPDAVRRGEQVLSEHWMWRPLVMD</sequence>
<dbReference type="Proteomes" id="UP001595998">
    <property type="component" value="Unassembled WGS sequence"/>
</dbReference>
<feature type="domain" description="N-acetyltransferase" evidence="3">
    <location>
        <begin position="6"/>
        <end position="172"/>
    </location>
</feature>
<evidence type="ECO:0000313" key="4">
    <source>
        <dbReference type="EMBL" id="MFC4426509.1"/>
    </source>
</evidence>
<keyword evidence="1 4" id="KW-0808">Transferase</keyword>
<gene>
    <name evidence="4" type="ORF">ACFOZ9_09810</name>
</gene>
<dbReference type="InterPro" id="IPR000182">
    <property type="entry name" value="GNAT_dom"/>
</dbReference>
<proteinExistence type="predicted"/>